<evidence type="ECO:0000256" key="1">
    <source>
        <dbReference type="SAM" id="SignalP"/>
    </source>
</evidence>
<evidence type="ECO:0000313" key="2">
    <source>
        <dbReference type="EMBL" id="MBU2691920.1"/>
    </source>
</evidence>
<feature type="signal peptide" evidence="1">
    <location>
        <begin position="1"/>
        <end position="20"/>
    </location>
</feature>
<organism evidence="2 3">
    <name type="scientific">Eiseniibacteriota bacterium</name>
    <dbReference type="NCBI Taxonomy" id="2212470"/>
    <lineage>
        <taxon>Bacteria</taxon>
        <taxon>Candidatus Eiseniibacteriota</taxon>
    </lineage>
</organism>
<comment type="caution">
    <text evidence="2">The sequence shown here is derived from an EMBL/GenBank/DDBJ whole genome shotgun (WGS) entry which is preliminary data.</text>
</comment>
<dbReference type="EMBL" id="JAHJDP010000077">
    <property type="protein sequence ID" value="MBU2691920.1"/>
    <property type="molecule type" value="Genomic_DNA"/>
</dbReference>
<accession>A0A948RW24</accession>
<dbReference type="AlphaFoldDB" id="A0A948RW24"/>
<keyword evidence="1" id="KW-0732">Signal</keyword>
<evidence type="ECO:0000313" key="3">
    <source>
        <dbReference type="Proteomes" id="UP000777784"/>
    </source>
</evidence>
<sequence>MRHLVLGFLCILVLTGVAVAEPDHTGYDPDVWVNFEDNHANRECTVYFYNDPLNEVIRFTGLGYSVTVGSNLSFANISSYDVVVIPLVGPGFIASYQADLEAYVGGGGGLYIHQPGAATGALDYAPTGFGLYITAVGFCMPWDANAIVEPGHPTMDGLNAVDLPGRFDTIYTTNLGAGYTLIAQGTGTCATDVHCAGGLYSNGKVFLDTSNLSANSADPGSNQYVINVVEWLCGGGQPTPAESSTWGTIKSTYR</sequence>
<evidence type="ECO:0008006" key="4">
    <source>
        <dbReference type="Google" id="ProtNLM"/>
    </source>
</evidence>
<dbReference type="SUPFAM" id="SSF52317">
    <property type="entry name" value="Class I glutamine amidotransferase-like"/>
    <property type="match status" value="1"/>
</dbReference>
<protein>
    <recommendedName>
        <fullName evidence="4">ThuA domain-containing protein</fullName>
    </recommendedName>
</protein>
<dbReference type="InterPro" id="IPR029062">
    <property type="entry name" value="Class_I_gatase-like"/>
</dbReference>
<name>A0A948RW24_UNCEI</name>
<feature type="chain" id="PRO_5038036562" description="ThuA domain-containing protein" evidence="1">
    <location>
        <begin position="21"/>
        <end position="254"/>
    </location>
</feature>
<reference evidence="2" key="1">
    <citation type="submission" date="2021-05" db="EMBL/GenBank/DDBJ databases">
        <title>Energy efficiency and biological interactions define the core microbiome of deep oligotrophic groundwater.</title>
        <authorList>
            <person name="Mehrshad M."/>
            <person name="Lopez-Fernandez M."/>
            <person name="Bell E."/>
            <person name="Bernier-Latmani R."/>
            <person name="Bertilsson S."/>
            <person name="Dopson M."/>
        </authorList>
    </citation>
    <scope>NUCLEOTIDE SEQUENCE</scope>
    <source>
        <strain evidence="2">Modern_marine.mb.64</strain>
    </source>
</reference>
<proteinExistence type="predicted"/>
<gene>
    <name evidence="2" type="ORF">KJ970_13450</name>
</gene>
<dbReference type="Proteomes" id="UP000777784">
    <property type="component" value="Unassembled WGS sequence"/>
</dbReference>